<dbReference type="KEGG" id="dor:Desor_0647"/>
<evidence type="ECO:0000313" key="1">
    <source>
        <dbReference type="EMBL" id="AET66340.1"/>
    </source>
</evidence>
<gene>
    <name evidence="1" type="ordered locus">Desor_0647</name>
</gene>
<proteinExistence type="predicted"/>
<protein>
    <submittedName>
        <fullName evidence="1">Uncharacterized protein</fullName>
    </submittedName>
</protein>
<dbReference type="STRING" id="768706.Desor_0647"/>
<evidence type="ECO:0000313" key="2">
    <source>
        <dbReference type="Proteomes" id="UP000006346"/>
    </source>
</evidence>
<dbReference type="Proteomes" id="UP000006346">
    <property type="component" value="Chromosome"/>
</dbReference>
<accession>G7W5B2</accession>
<dbReference type="AlphaFoldDB" id="G7W5B2"/>
<sequence>MLNINEETNGFVRFMFQKQIPTKGVEVHES</sequence>
<organism evidence="1 2">
    <name type="scientific">Desulfosporosinus orientis (strain ATCC 19365 / DSM 765 / NCIMB 8382 / VKM B-1628 / Singapore I)</name>
    <name type="common">Desulfotomaculum orientis</name>
    <dbReference type="NCBI Taxonomy" id="768706"/>
    <lineage>
        <taxon>Bacteria</taxon>
        <taxon>Bacillati</taxon>
        <taxon>Bacillota</taxon>
        <taxon>Clostridia</taxon>
        <taxon>Eubacteriales</taxon>
        <taxon>Desulfitobacteriaceae</taxon>
        <taxon>Desulfosporosinus</taxon>
    </lineage>
</organism>
<name>G7W5B2_DESOD</name>
<reference evidence="2" key="1">
    <citation type="submission" date="2011-11" db="EMBL/GenBank/DDBJ databases">
        <title>Complete sequence of Desulfosporosinus orientis DSM 765.</title>
        <authorList>
            <person name="Lucas S."/>
            <person name="Han J."/>
            <person name="Lapidus A."/>
            <person name="Cheng J.-F."/>
            <person name="Goodwin L."/>
            <person name="Pitluck S."/>
            <person name="Peters L."/>
            <person name="Ovchinnikova G."/>
            <person name="Teshima H."/>
            <person name="Detter J.C."/>
            <person name="Han C."/>
            <person name="Tapia R."/>
            <person name="Land M."/>
            <person name="Hauser L."/>
            <person name="Kyrpides N."/>
            <person name="Ivanova N."/>
            <person name="Pagani I."/>
            <person name="Pester M."/>
            <person name="Spring S."/>
            <person name="Ollivier B."/>
            <person name="Rattei T."/>
            <person name="Klenk H.-P."/>
            <person name="Wagner M."/>
            <person name="Loy A."/>
            <person name="Woyke T."/>
        </authorList>
    </citation>
    <scope>NUCLEOTIDE SEQUENCE [LARGE SCALE GENOMIC DNA]</scope>
    <source>
        <strain evidence="2">ATCC 19365 / DSM 765 / NCIMB 8382 / VKM B-1628</strain>
    </source>
</reference>
<dbReference type="EMBL" id="CP003108">
    <property type="protein sequence ID" value="AET66340.1"/>
    <property type="molecule type" value="Genomic_DNA"/>
</dbReference>
<keyword evidence="2" id="KW-1185">Reference proteome</keyword>
<dbReference type="HOGENOM" id="CLU_3403178_0_0_9"/>
<reference evidence="1 2" key="2">
    <citation type="journal article" date="2012" name="J. Bacteriol.">
        <title>Complete genome sequences of Desulfosporosinus orientis DSM765T, Desulfosporosinus youngiae DSM17734T, Desulfosporosinus meridiei DSM13257T, and Desulfosporosinus acidiphilus DSM22704T.</title>
        <authorList>
            <person name="Pester M."/>
            <person name="Brambilla E."/>
            <person name="Alazard D."/>
            <person name="Rattei T."/>
            <person name="Weinmaier T."/>
            <person name="Han J."/>
            <person name="Lucas S."/>
            <person name="Lapidus A."/>
            <person name="Cheng J.F."/>
            <person name="Goodwin L."/>
            <person name="Pitluck S."/>
            <person name="Peters L."/>
            <person name="Ovchinnikova G."/>
            <person name="Teshima H."/>
            <person name="Detter J.C."/>
            <person name="Han C.S."/>
            <person name="Tapia R."/>
            <person name="Land M.L."/>
            <person name="Hauser L."/>
            <person name="Kyrpides N.C."/>
            <person name="Ivanova N.N."/>
            <person name="Pagani I."/>
            <person name="Huntmann M."/>
            <person name="Wei C.L."/>
            <person name="Davenport K.W."/>
            <person name="Daligault H."/>
            <person name="Chain P.S."/>
            <person name="Chen A."/>
            <person name="Mavromatis K."/>
            <person name="Markowitz V."/>
            <person name="Szeto E."/>
            <person name="Mikhailova N."/>
            <person name="Pati A."/>
            <person name="Wagner M."/>
            <person name="Woyke T."/>
            <person name="Ollivier B."/>
            <person name="Klenk H.P."/>
            <person name="Spring S."/>
            <person name="Loy A."/>
        </authorList>
    </citation>
    <scope>NUCLEOTIDE SEQUENCE [LARGE SCALE GENOMIC DNA]</scope>
    <source>
        <strain evidence="2">ATCC 19365 / DSM 765 / NCIMB 8382 / VKM B-1628</strain>
    </source>
</reference>